<keyword evidence="1" id="KW-0378">Hydrolase</keyword>
<evidence type="ECO:0000256" key="3">
    <source>
        <dbReference type="SAM" id="SignalP"/>
    </source>
</evidence>
<evidence type="ECO:0000313" key="6">
    <source>
        <dbReference type="Proteomes" id="UP000245624"/>
    </source>
</evidence>
<dbReference type="GO" id="GO:0030288">
    <property type="term" value="C:outer membrane-bounded periplasmic space"/>
    <property type="evidence" value="ECO:0007669"/>
    <property type="project" value="TreeGrafter"/>
</dbReference>
<feature type="compositionally biased region" description="Basic and acidic residues" evidence="2">
    <location>
        <begin position="33"/>
        <end position="49"/>
    </location>
</feature>
<keyword evidence="6" id="KW-1185">Reference proteome</keyword>
<organism evidence="5 6">
    <name type="scientific">Gracilibacillus dipsosauri</name>
    <dbReference type="NCBI Taxonomy" id="178340"/>
    <lineage>
        <taxon>Bacteria</taxon>
        <taxon>Bacillati</taxon>
        <taxon>Bacillota</taxon>
        <taxon>Bacilli</taxon>
        <taxon>Bacillales</taxon>
        <taxon>Bacillaceae</taxon>
        <taxon>Gracilibacillus</taxon>
    </lineage>
</organism>
<dbReference type="GO" id="GO:0008745">
    <property type="term" value="F:N-acetylmuramoyl-L-alanine amidase activity"/>
    <property type="evidence" value="ECO:0007669"/>
    <property type="project" value="InterPro"/>
</dbReference>
<dbReference type="OrthoDB" id="9806267at2"/>
<evidence type="ECO:0000256" key="2">
    <source>
        <dbReference type="SAM" id="MobiDB-lite"/>
    </source>
</evidence>
<name>A0A317L3P0_9BACI</name>
<sequence length="243" mass="27618">MLRQINRKTKIWLILLVLFPLLIVSACASNPDNQHKDSATPNKDKENTKSSDTAFKVVIDPGHGGKDNGATGASGQYEKNFTLSLSKKVQKLLEDEPQIEVLMTRTDDSFLSQESRDRPKYANKQDADVFLSIHGNTFSDSTVSGTETFYYHKHSRQLAQIIQKHVVEATEFRDRGIKKEELFVVKDTNMPAALIEVGYMTNPQEESKMWTDEFQSRVATSIVKGIKEYREKSEEQGILEWIS</sequence>
<accession>A0A317L3P0</accession>
<feature type="domain" description="MurNAc-LAA" evidence="4">
    <location>
        <begin position="119"/>
        <end position="227"/>
    </location>
</feature>
<dbReference type="InterPro" id="IPR050695">
    <property type="entry name" value="N-acetylmuramoyl_amidase_3"/>
</dbReference>
<dbReference type="AlphaFoldDB" id="A0A317L3P0"/>
<proteinExistence type="predicted"/>
<dbReference type="Proteomes" id="UP000245624">
    <property type="component" value="Unassembled WGS sequence"/>
</dbReference>
<keyword evidence="3" id="KW-0732">Signal</keyword>
<dbReference type="SUPFAM" id="SSF53187">
    <property type="entry name" value="Zn-dependent exopeptidases"/>
    <property type="match status" value="1"/>
</dbReference>
<reference evidence="5 6" key="1">
    <citation type="submission" date="2018-05" db="EMBL/GenBank/DDBJ databases">
        <title>Genomic analysis of Gracilibacillus dipsosauri DD1 reveals novel features of a salt-tolerant amylase.</title>
        <authorList>
            <person name="Deutch C.E."/>
            <person name="Yang S."/>
        </authorList>
    </citation>
    <scope>NUCLEOTIDE SEQUENCE [LARGE SCALE GENOMIC DNA]</scope>
    <source>
        <strain evidence="5 6">DD1</strain>
    </source>
</reference>
<dbReference type="PANTHER" id="PTHR30404:SF0">
    <property type="entry name" value="N-ACETYLMURAMOYL-L-ALANINE AMIDASE AMIC"/>
    <property type="match status" value="1"/>
</dbReference>
<dbReference type="CDD" id="cd02696">
    <property type="entry name" value="MurNAc-LAA"/>
    <property type="match status" value="1"/>
</dbReference>
<dbReference type="InterPro" id="IPR002508">
    <property type="entry name" value="MurNAc-LAA_cat"/>
</dbReference>
<comment type="caution">
    <text evidence="5">The sequence shown here is derived from an EMBL/GenBank/DDBJ whole genome shotgun (WGS) entry which is preliminary data.</text>
</comment>
<protein>
    <submittedName>
        <fullName evidence="5">N-acetylmuramoyl-L-alanine amidase</fullName>
    </submittedName>
</protein>
<dbReference type="Pfam" id="PF01520">
    <property type="entry name" value="Amidase_3"/>
    <property type="match status" value="1"/>
</dbReference>
<feature type="region of interest" description="Disordered" evidence="2">
    <location>
        <begin position="31"/>
        <end position="51"/>
    </location>
</feature>
<evidence type="ECO:0000259" key="4">
    <source>
        <dbReference type="SMART" id="SM00646"/>
    </source>
</evidence>
<dbReference type="GO" id="GO:0009253">
    <property type="term" value="P:peptidoglycan catabolic process"/>
    <property type="evidence" value="ECO:0007669"/>
    <property type="project" value="InterPro"/>
</dbReference>
<dbReference type="Gene3D" id="3.40.630.40">
    <property type="entry name" value="Zn-dependent exopeptidases"/>
    <property type="match status" value="1"/>
</dbReference>
<dbReference type="EMBL" id="QGTD01000004">
    <property type="protein sequence ID" value="PWU70126.1"/>
    <property type="molecule type" value="Genomic_DNA"/>
</dbReference>
<dbReference type="PROSITE" id="PS51257">
    <property type="entry name" value="PROKAR_LIPOPROTEIN"/>
    <property type="match status" value="1"/>
</dbReference>
<feature type="signal peptide" evidence="3">
    <location>
        <begin position="1"/>
        <end position="28"/>
    </location>
</feature>
<feature type="chain" id="PRO_5016304747" evidence="3">
    <location>
        <begin position="29"/>
        <end position="243"/>
    </location>
</feature>
<dbReference type="PANTHER" id="PTHR30404">
    <property type="entry name" value="N-ACETYLMURAMOYL-L-ALANINE AMIDASE"/>
    <property type="match status" value="1"/>
</dbReference>
<evidence type="ECO:0000256" key="1">
    <source>
        <dbReference type="ARBA" id="ARBA00022801"/>
    </source>
</evidence>
<gene>
    <name evidence="5" type="ORF">DLJ74_03490</name>
</gene>
<evidence type="ECO:0000313" key="5">
    <source>
        <dbReference type="EMBL" id="PWU70126.1"/>
    </source>
</evidence>
<dbReference type="SMART" id="SM00646">
    <property type="entry name" value="Ami_3"/>
    <property type="match status" value="1"/>
</dbReference>